<dbReference type="Pfam" id="PF08139">
    <property type="entry name" value="LPAM_1"/>
    <property type="match status" value="1"/>
</dbReference>
<dbReference type="PROSITE" id="PS51257">
    <property type="entry name" value="PROKAR_LIPOPROTEIN"/>
    <property type="match status" value="1"/>
</dbReference>
<dbReference type="EMBL" id="JACIEP010000013">
    <property type="protein sequence ID" value="MBB4037383.1"/>
    <property type="molecule type" value="Genomic_DNA"/>
</dbReference>
<proteinExistence type="predicted"/>
<reference evidence="3 4" key="1">
    <citation type="submission" date="2020-08" db="EMBL/GenBank/DDBJ databases">
        <title>Genomic Encyclopedia of Type Strains, Phase IV (KMG-IV): sequencing the most valuable type-strain genomes for metagenomic binning, comparative biology and taxonomic classification.</title>
        <authorList>
            <person name="Goeker M."/>
        </authorList>
    </citation>
    <scope>NUCLEOTIDE SEQUENCE [LARGE SCALE GENOMIC DNA]</scope>
    <source>
        <strain evidence="3 4">DSM 104969</strain>
    </source>
</reference>
<name>A0A840CZH5_9BACT</name>
<dbReference type="Proteomes" id="UP000555103">
    <property type="component" value="Unassembled WGS sequence"/>
</dbReference>
<gene>
    <name evidence="3" type="ORF">GGR21_003300</name>
</gene>
<dbReference type="InterPro" id="IPR012640">
    <property type="entry name" value="Membr_lipoprot_lipid_attach_CS"/>
</dbReference>
<dbReference type="AlphaFoldDB" id="A0A840CZH5"/>
<sequence>MKKYILIFSILAILTACDKDPVEFVYSLHCIVVDQDGNDLLNPDTQGAIEISKIEIYYLKNGEFSKYYDRNLDSPKGYRVSKHELDDDHEYKCTFFLSPYEEYKGKKTLTIVKWNENESDTIVSEIHKDGGLAITTNFELNGSSDIEWIASRTFKLVKKR</sequence>
<comment type="caution">
    <text evidence="3">The sequence shown here is derived from an EMBL/GenBank/DDBJ whole genome shotgun (WGS) entry which is preliminary data.</text>
</comment>
<keyword evidence="4" id="KW-1185">Reference proteome</keyword>
<protein>
    <recommendedName>
        <fullName evidence="1">Type IV secretion system putative lipoprotein virB7</fullName>
    </recommendedName>
</protein>
<dbReference type="RefSeq" id="WP_183308224.1">
    <property type="nucleotide sequence ID" value="NZ_JACIEP010000013.1"/>
</dbReference>
<organism evidence="3 4">
    <name type="scientific">Dysgonomonas hofstadii</name>
    <dbReference type="NCBI Taxonomy" id="637886"/>
    <lineage>
        <taxon>Bacteria</taxon>
        <taxon>Pseudomonadati</taxon>
        <taxon>Bacteroidota</taxon>
        <taxon>Bacteroidia</taxon>
        <taxon>Bacteroidales</taxon>
        <taxon>Dysgonomonadaceae</taxon>
        <taxon>Dysgonomonas</taxon>
    </lineage>
</organism>
<keyword evidence="2" id="KW-0732">Signal</keyword>
<evidence type="ECO:0000256" key="1">
    <source>
        <dbReference type="ARBA" id="ARBA00017922"/>
    </source>
</evidence>
<accession>A0A840CZH5</accession>
<evidence type="ECO:0000313" key="4">
    <source>
        <dbReference type="Proteomes" id="UP000555103"/>
    </source>
</evidence>
<evidence type="ECO:0000256" key="2">
    <source>
        <dbReference type="ARBA" id="ARBA00022729"/>
    </source>
</evidence>
<evidence type="ECO:0000313" key="3">
    <source>
        <dbReference type="EMBL" id="MBB4037383.1"/>
    </source>
</evidence>